<dbReference type="GO" id="GO:0016592">
    <property type="term" value="C:mediator complex"/>
    <property type="evidence" value="ECO:0007669"/>
    <property type="project" value="TreeGrafter"/>
</dbReference>
<reference evidence="2 3" key="1">
    <citation type="journal article" date="2021" name="Sci. Rep.">
        <title>Genome sequencing of the multicellular alga Astrephomene provides insights into convergent evolution of germ-soma differentiation.</title>
        <authorList>
            <person name="Yamashita S."/>
            <person name="Yamamoto K."/>
            <person name="Matsuzaki R."/>
            <person name="Suzuki S."/>
            <person name="Yamaguchi H."/>
            <person name="Hirooka S."/>
            <person name="Minakuchi Y."/>
            <person name="Miyagishima S."/>
            <person name="Kawachi M."/>
            <person name="Toyoda A."/>
            <person name="Nozaki H."/>
        </authorList>
    </citation>
    <scope>NUCLEOTIDE SEQUENCE [LARGE SCALE GENOMIC DNA]</scope>
    <source>
        <strain evidence="2 3">NIES-4017</strain>
    </source>
</reference>
<accession>A0AAD3DGN1</accession>
<evidence type="ECO:0000313" key="3">
    <source>
        <dbReference type="Proteomes" id="UP001054857"/>
    </source>
</evidence>
<feature type="compositionally biased region" description="Gly residues" evidence="1">
    <location>
        <begin position="403"/>
        <end position="425"/>
    </location>
</feature>
<feature type="compositionally biased region" description="Low complexity" evidence="1">
    <location>
        <begin position="930"/>
        <end position="939"/>
    </location>
</feature>
<feature type="region of interest" description="Disordered" evidence="1">
    <location>
        <begin position="390"/>
        <end position="439"/>
    </location>
</feature>
<feature type="compositionally biased region" description="Low complexity" evidence="1">
    <location>
        <begin position="111"/>
        <end position="157"/>
    </location>
</feature>
<feature type="compositionally biased region" description="Gly residues" evidence="1">
    <location>
        <begin position="673"/>
        <end position="696"/>
    </location>
</feature>
<feature type="compositionally biased region" description="Low complexity" evidence="1">
    <location>
        <begin position="518"/>
        <end position="538"/>
    </location>
</feature>
<feature type="region of interest" description="Disordered" evidence="1">
    <location>
        <begin position="281"/>
        <end position="302"/>
    </location>
</feature>
<feature type="compositionally biased region" description="Low complexity" evidence="1">
    <location>
        <begin position="882"/>
        <end position="892"/>
    </location>
</feature>
<feature type="compositionally biased region" description="Low complexity" evidence="1">
    <location>
        <begin position="282"/>
        <end position="291"/>
    </location>
</feature>
<dbReference type="PANTHER" id="PTHR46007:SF8">
    <property type="entry name" value="C2H2-TYPE DOMAIN-CONTAINING PROTEIN"/>
    <property type="match status" value="1"/>
</dbReference>
<feature type="region of interest" description="Disordered" evidence="1">
    <location>
        <begin position="504"/>
        <end position="538"/>
    </location>
</feature>
<dbReference type="InterPro" id="IPR011989">
    <property type="entry name" value="ARM-like"/>
</dbReference>
<comment type="caution">
    <text evidence="2">The sequence shown here is derived from an EMBL/GenBank/DDBJ whole genome shotgun (WGS) entry which is preliminary data.</text>
</comment>
<feature type="compositionally biased region" description="Low complexity" evidence="1">
    <location>
        <begin position="426"/>
        <end position="437"/>
    </location>
</feature>
<dbReference type="InterPro" id="IPR051647">
    <property type="entry name" value="Mediator_comp_sub12"/>
</dbReference>
<dbReference type="AlphaFoldDB" id="A0AAD3DGN1"/>
<name>A0AAD3DGN1_9CHLO</name>
<sequence length="988" mass="97028">MNDQATLLKWAQQLPAPASGRQACAKLLEAVSQQRLALPAIHQAGLLQPLCAALRSKDPAVPQRSVAVLLEASRCGPGGELPLAAAPGCCQALLDLLAAHATLTSSVFAAAEPPQHQPKQQQQQQQQSQQQGSEAAGGRASGAAAAAATAPDPAVPSGQKGTAGGAAATAAGWVSEPGAAAAWEDPQAAVHAACLLLWRVSSDAEARELLRGGTSALVPVLMALLGTPSALLRMAVSGALHNLSQAPRVQAQLISRAQELLPILLGLMGRAGPDLRAALEGDSTAAATSDTSSRHQHHHHSGLMAAAAAFAAASSLPGPTAPPPGPGGSSQQQPQQPQQQPHAGRSTTSARRQPSSNLGAASPAAGGSAPQVQQQLQPQPHLQLQALLQQAGQVGPPRSETRSGGGAPSGGGGGGNTGGGGGGGSRSPLSPSYGSSPTVPAMSEVTAAEAVALTLVHVAGLLCVLCCHPSAAAVLALPEGQPLLRRLLRSLAAAGCVAVAHMAPGKAASSHSPPRLHPQQQQGGQQPGGQQQQQQQRQQPLVDALTRFQLLCGGVVAALAGHAPLAAAAGAAAGGKAAGTAAPSAAAAAGVPIAIMSALYGYCREADAAGLIVVAANPGVAAALALALQYGTRALGADVSLAFPHPHAQVGPGGGGGGGGGGTAGSDSSQKGGTAGTSSSGGGGGGDNVTTDGGGGSAPLDPAAALAAASFALHAVRLMACNAPATEVLMAGDCGALQCLRTLTYFLIERSIQQTLSLDEQSLAVQALACGTLARLAEQPAARATAVVREALSPPLEVLSALAVLLLLPAAAETEAPQGACVGASEAALTASRSFVASLLAAIAQYGPYTYEMFTQVIVNTRGALGTLISLIPAPAPPSAPAAAAAASLPASRADRDRTERTDISASSLPPPFSFPTSSDAACGGGGGSSTPASTSLPGAPLPRSDSATLPTTTTALAPATSSASVSSGSCSRHGRRVGAVWRGGSRA</sequence>
<evidence type="ECO:0000256" key="1">
    <source>
        <dbReference type="SAM" id="MobiDB-lite"/>
    </source>
</evidence>
<dbReference type="Gene3D" id="1.25.10.10">
    <property type="entry name" value="Leucine-rich Repeat Variant"/>
    <property type="match status" value="1"/>
</dbReference>
<feature type="compositionally biased region" description="Low complexity" evidence="1">
    <location>
        <begin position="947"/>
        <end position="968"/>
    </location>
</feature>
<organism evidence="2 3">
    <name type="scientific">Astrephomene gubernaculifera</name>
    <dbReference type="NCBI Taxonomy" id="47775"/>
    <lineage>
        <taxon>Eukaryota</taxon>
        <taxon>Viridiplantae</taxon>
        <taxon>Chlorophyta</taxon>
        <taxon>core chlorophytes</taxon>
        <taxon>Chlorophyceae</taxon>
        <taxon>CS clade</taxon>
        <taxon>Chlamydomonadales</taxon>
        <taxon>Astrephomenaceae</taxon>
        <taxon>Astrephomene</taxon>
    </lineage>
</organism>
<proteinExistence type="predicted"/>
<feature type="region of interest" description="Disordered" evidence="1">
    <location>
        <begin position="314"/>
        <end position="378"/>
    </location>
</feature>
<feature type="region of interest" description="Disordered" evidence="1">
    <location>
        <begin position="882"/>
        <end position="988"/>
    </location>
</feature>
<feature type="compositionally biased region" description="Gly residues" evidence="1">
    <location>
        <begin position="651"/>
        <end position="664"/>
    </location>
</feature>
<protein>
    <submittedName>
        <fullName evidence="2">Uncharacterized protein</fullName>
    </submittedName>
</protein>
<keyword evidence="3" id="KW-1185">Reference proteome</keyword>
<dbReference type="Proteomes" id="UP001054857">
    <property type="component" value="Unassembled WGS sequence"/>
</dbReference>
<feature type="compositionally biased region" description="Basic and acidic residues" evidence="1">
    <location>
        <begin position="893"/>
        <end position="903"/>
    </location>
</feature>
<dbReference type="GO" id="GO:0003713">
    <property type="term" value="F:transcription coactivator activity"/>
    <property type="evidence" value="ECO:0007669"/>
    <property type="project" value="TreeGrafter"/>
</dbReference>
<gene>
    <name evidence="2" type="ORF">Agub_g1569</name>
</gene>
<dbReference type="SUPFAM" id="SSF48371">
    <property type="entry name" value="ARM repeat"/>
    <property type="match status" value="1"/>
</dbReference>
<feature type="region of interest" description="Disordered" evidence="1">
    <location>
        <begin position="111"/>
        <end position="165"/>
    </location>
</feature>
<feature type="compositionally biased region" description="Low complexity" evidence="1">
    <location>
        <begin position="354"/>
        <end position="378"/>
    </location>
</feature>
<dbReference type="InterPro" id="IPR016024">
    <property type="entry name" value="ARM-type_fold"/>
</dbReference>
<feature type="compositionally biased region" description="Low complexity" evidence="1">
    <location>
        <begin position="329"/>
        <end position="341"/>
    </location>
</feature>
<feature type="region of interest" description="Disordered" evidence="1">
    <location>
        <begin position="646"/>
        <end position="696"/>
    </location>
</feature>
<evidence type="ECO:0000313" key="2">
    <source>
        <dbReference type="EMBL" id="GFR40914.1"/>
    </source>
</evidence>
<dbReference type="GO" id="GO:0045944">
    <property type="term" value="P:positive regulation of transcription by RNA polymerase II"/>
    <property type="evidence" value="ECO:0007669"/>
    <property type="project" value="TreeGrafter"/>
</dbReference>
<dbReference type="EMBL" id="BMAR01000001">
    <property type="protein sequence ID" value="GFR40914.1"/>
    <property type="molecule type" value="Genomic_DNA"/>
</dbReference>
<dbReference type="PANTHER" id="PTHR46007">
    <property type="entry name" value="MEDIATOR OF RNA POLYMERASE II TRANSCRIPTION SUBUNIT 12"/>
    <property type="match status" value="1"/>
</dbReference>